<feature type="region of interest" description="Disordered" evidence="4">
    <location>
        <begin position="823"/>
        <end position="996"/>
    </location>
</feature>
<comment type="similarity">
    <text evidence="2">Belongs to the lin-54 family.</text>
</comment>
<feature type="region of interest" description="Disordered" evidence="4">
    <location>
        <begin position="681"/>
        <end position="732"/>
    </location>
</feature>
<dbReference type="SMART" id="SM01114">
    <property type="entry name" value="CXC"/>
    <property type="match status" value="2"/>
</dbReference>
<feature type="compositionally biased region" description="Basic and acidic residues" evidence="4">
    <location>
        <begin position="1229"/>
        <end position="1239"/>
    </location>
</feature>
<feature type="compositionally biased region" description="Low complexity" evidence="4">
    <location>
        <begin position="74"/>
        <end position="100"/>
    </location>
</feature>
<feature type="region of interest" description="Disordered" evidence="4">
    <location>
        <begin position="1008"/>
        <end position="1060"/>
    </location>
</feature>
<feature type="compositionally biased region" description="Low complexity" evidence="4">
    <location>
        <begin position="686"/>
        <end position="700"/>
    </location>
</feature>
<evidence type="ECO:0000259" key="5">
    <source>
        <dbReference type="PROSITE" id="PS51634"/>
    </source>
</evidence>
<feature type="compositionally biased region" description="Pro residues" evidence="4">
    <location>
        <begin position="1254"/>
        <end position="1270"/>
    </location>
</feature>
<dbReference type="Proteomes" id="UP000612055">
    <property type="component" value="Unassembled WGS sequence"/>
</dbReference>
<keyword evidence="3" id="KW-0539">Nucleus</keyword>
<feature type="compositionally biased region" description="Gly residues" evidence="4">
    <location>
        <begin position="843"/>
        <end position="855"/>
    </location>
</feature>
<feature type="compositionally biased region" description="Gly residues" evidence="4">
    <location>
        <begin position="1336"/>
        <end position="1346"/>
    </location>
</feature>
<keyword evidence="7" id="KW-1185">Reference proteome</keyword>
<reference evidence="6" key="1">
    <citation type="journal article" date="2020" name="bioRxiv">
        <title>Comparative genomics of Chlamydomonas.</title>
        <authorList>
            <person name="Craig R.J."/>
            <person name="Hasan A.R."/>
            <person name="Ness R.W."/>
            <person name="Keightley P.D."/>
        </authorList>
    </citation>
    <scope>NUCLEOTIDE SEQUENCE</scope>
    <source>
        <strain evidence="6">CCAP 11/70</strain>
    </source>
</reference>
<dbReference type="GO" id="GO:0005634">
    <property type="term" value="C:nucleus"/>
    <property type="evidence" value="ECO:0007669"/>
    <property type="project" value="UniProtKB-SubCell"/>
</dbReference>
<evidence type="ECO:0000313" key="6">
    <source>
        <dbReference type="EMBL" id="KAG2492061.1"/>
    </source>
</evidence>
<feature type="compositionally biased region" description="Pro residues" evidence="4">
    <location>
        <begin position="425"/>
        <end position="436"/>
    </location>
</feature>
<dbReference type="PROSITE" id="PS51634">
    <property type="entry name" value="CRC"/>
    <property type="match status" value="1"/>
</dbReference>
<feature type="compositionally biased region" description="Polar residues" evidence="4">
    <location>
        <begin position="1"/>
        <end position="14"/>
    </location>
</feature>
<feature type="compositionally biased region" description="Polar residues" evidence="4">
    <location>
        <begin position="490"/>
        <end position="507"/>
    </location>
</feature>
<evidence type="ECO:0000256" key="2">
    <source>
        <dbReference type="ARBA" id="ARBA00007267"/>
    </source>
</evidence>
<feature type="compositionally biased region" description="Pro residues" evidence="4">
    <location>
        <begin position="1500"/>
        <end position="1517"/>
    </location>
</feature>
<feature type="compositionally biased region" description="Pro residues" evidence="4">
    <location>
        <begin position="1437"/>
        <end position="1447"/>
    </location>
</feature>
<organism evidence="6 7">
    <name type="scientific">Edaphochlamys debaryana</name>
    <dbReference type="NCBI Taxonomy" id="47281"/>
    <lineage>
        <taxon>Eukaryota</taxon>
        <taxon>Viridiplantae</taxon>
        <taxon>Chlorophyta</taxon>
        <taxon>core chlorophytes</taxon>
        <taxon>Chlorophyceae</taxon>
        <taxon>CS clade</taxon>
        <taxon>Chlamydomonadales</taxon>
        <taxon>Chlamydomonadales incertae sedis</taxon>
        <taxon>Edaphochlamys</taxon>
    </lineage>
</organism>
<evidence type="ECO:0000256" key="3">
    <source>
        <dbReference type="ARBA" id="ARBA00023242"/>
    </source>
</evidence>
<protein>
    <recommendedName>
        <fullName evidence="5">CRC domain-containing protein</fullName>
    </recommendedName>
</protein>
<gene>
    <name evidence="6" type="ORF">HYH03_009559</name>
</gene>
<dbReference type="PANTHER" id="PTHR12446">
    <property type="entry name" value="TESMIN/TSO1-RELATED"/>
    <property type="match status" value="1"/>
</dbReference>
<feature type="region of interest" description="Disordered" evidence="4">
    <location>
        <begin position="61"/>
        <end position="121"/>
    </location>
</feature>
<feature type="domain" description="CRC" evidence="5">
    <location>
        <begin position="565"/>
        <end position="676"/>
    </location>
</feature>
<feature type="compositionally biased region" description="Polar residues" evidence="4">
    <location>
        <begin position="1543"/>
        <end position="1558"/>
    </location>
</feature>
<feature type="compositionally biased region" description="Gly residues" evidence="4">
    <location>
        <begin position="317"/>
        <end position="326"/>
    </location>
</feature>
<evidence type="ECO:0000313" key="7">
    <source>
        <dbReference type="Proteomes" id="UP000612055"/>
    </source>
</evidence>
<feature type="compositionally biased region" description="Acidic residues" evidence="4">
    <location>
        <begin position="327"/>
        <end position="336"/>
    </location>
</feature>
<evidence type="ECO:0000256" key="4">
    <source>
        <dbReference type="SAM" id="MobiDB-lite"/>
    </source>
</evidence>
<comment type="caution">
    <text evidence="6">The sequence shown here is derived from an EMBL/GenBank/DDBJ whole genome shotgun (WGS) entry which is preliminary data.</text>
</comment>
<sequence>MFSAGSLLSPTAQLSGRGHFDTPTYRGMTLPDSLFTPTPCKATAFEQLMALLDRGDVERQNANAAAQEGGSRPTTTTEGSHAATTAAGAAVGAGSRAQSAPGAAPRLPGQPGSARFGSGSGCGAGSSSAVAAAAASDALRASLGMTRETPRGGSARATFGEHGLESDSMLALLASPGLSQMLGGLSGPSGFGDALAGLGGPSGLHLGPGDPMMLGSRGETPCAPPLPALPLPLPLPLPGGHSGRRPGRYLDFSSAPDQVQHVKLEPQDEPLRAAQQHQHTAALQDQLHQQLTMPWPHPNGGGGGSCADGAASQPDGGATGGGGGAEGMDEGGDEDDGGGKGGKGGGALPAADTPVTDVRLPPPLAGGCSLPIPVGSSLGMSLGLAHDLMLGSGVSSLGSSDADGDEAEARRSGGGSQRSGAPTTLLPPPLPLELPPPLPMSMLAGDGLEGASSQAIDSGPAAAAAAAAVAAAAAAVAAAAGASAEAAALTPSTLQRPQRNRTTSSMLYGSVSVEPELSAGTRRGTQSSMDAAGPTSSADALPPPARAAPAAGGANRSRRNSDSAPTKSCRCKKSQCLKLYCDCFAAGVYCGACSCSSCHNRPEYADRVQAQRENIAARDPQAFTRKILDAPNGNGKHKRGCNCRRSHCLKKYCECYQGGVMCGKQCKCLECENMDPAVLAGSPEDSAGTARGRAASTAAGGRKDRGSSTGGGSRRASATGQAPGPAPVAMEPSALSQPHMEYTGGGPGMGMGSAPPHLSLCLPLPNGPADVDTAASNSQLATANGQYDGLLLNAGGGGFGGLTAGGSLPLPAGVLQFGLAGARPGPGASSAPAMAAVDPNRRGSGGGATASGGGAASRRPPLPPPRRSGRATRQRKLSDDDDTEDEESAMEAVSGSGMGSDSSDEDGGRKPKGRGAKAGARGRQQAAARARAAAAEQRRQRQAEEEAAASLPLPAPEPLPPPMAVAPDSRPMQPYGAAPAGMGAGGGSAPGATPSGSLVSELLQFATPRAVPPPPHEAPGAAGNPGAADPRDSTAAATAGGAAGSHPQSLPLPSCPSGSVGGGGGGVSMADFLPGMPSIGGGEASMADADALFTAIAGAAAAGGAPPMPGGTATAAAAAAAENLACAELLDCGLLDGLGDMFGATPRHGALLATPRTGMFGDMGLPGSPFGGVLGGLGRMSGSQLPGSAVAPPPPSTGGAVQGGAVRPARMALGSGTYNVGGVDSLDADRTASYDRPDTSDTNAAVESAGSDSLPPPPGSDPHRYGPPPTQTRGGAVTRRLSGATAAATAAASVHTLVSPIRIAAGPAGASQRVTPTKRKQPEPDTSSVQQAPPGGNTGGGGGGRGRGARASDGSGNGGGGDSKSAELMKMSALEYMQQRLGVGVGRAPPPATSSLPPPQPLDAGGAGSGLPLPLPIPAAAAAPATAAPAPTAAAPSPAPSAAPGPPQGTSKETAATQPPASAQPAAALTRHMLRPYPDQAAGPYFSGPEGRGSASSPPLELPPSAVPSAPAAPPPTVQTTAGGGGPSGALPGDGGAPPPMQAFSSPSGGASGCTVTPASAPPAAGTQPPSQTTMLRLGPMTKLGSGSIVFFSPAEKRPRIG</sequence>
<dbReference type="InterPro" id="IPR028307">
    <property type="entry name" value="Lin-54_fam"/>
</dbReference>
<dbReference type="InterPro" id="IPR005172">
    <property type="entry name" value="CRC"/>
</dbReference>
<dbReference type="PANTHER" id="PTHR12446:SF34">
    <property type="entry name" value="PROTEIN LIN-54 HOMOLOG"/>
    <property type="match status" value="1"/>
</dbReference>
<feature type="compositionally biased region" description="Low complexity" evidence="4">
    <location>
        <begin position="1454"/>
        <end position="1468"/>
    </location>
</feature>
<dbReference type="InterPro" id="IPR033467">
    <property type="entry name" value="Tesmin/TSO1-like_CXC"/>
</dbReference>
<feature type="compositionally biased region" description="Pro residues" evidence="4">
    <location>
        <begin position="953"/>
        <end position="964"/>
    </location>
</feature>
<feature type="compositionally biased region" description="Low complexity" evidence="4">
    <location>
        <begin position="1418"/>
        <end position="1436"/>
    </location>
</feature>
<evidence type="ECO:0000256" key="1">
    <source>
        <dbReference type="ARBA" id="ARBA00004123"/>
    </source>
</evidence>
<dbReference type="GO" id="GO:0006355">
    <property type="term" value="P:regulation of DNA-templated transcription"/>
    <property type="evidence" value="ECO:0007669"/>
    <property type="project" value="TreeGrafter"/>
</dbReference>
<proteinExistence type="inferred from homology"/>
<feature type="region of interest" description="Disordered" evidence="4">
    <location>
        <begin position="1184"/>
        <end position="1203"/>
    </location>
</feature>
<feature type="region of interest" description="Disordered" evidence="4">
    <location>
        <begin position="487"/>
        <end position="568"/>
    </location>
</feature>
<feature type="compositionally biased region" description="Pro residues" evidence="4">
    <location>
        <begin position="1388"/>
        <end position="1401"/>
    </location>
</feature>
<feature type="compositionally biased region" description="Low complexity" evidence="4">
    <location>
        <begin position="823"/>
        <end position="836"/>
    </location>
</feature>
<feature type="compositionally biased region" description="Low complexity" evidence="4">
    <location>
        <begin position="917"/>
        <end position="935"/>
    </location>
</feature>
<dbReference type="Pfam" id="PF03638">
    <property type="entry name" value="TCR"/>
    <property type="match status" value="2"/>
</dbReference>
<feature type="region of interest" description="Disordered" evidence="4">
    <location>
        <begin position="1229"/>
        <end position="1292"/>
    </location>
</feature>
<comment type="subcellular location">
    <subcellularLocation>
        <location evidence="1">Nucleus</location>
    </subcellularLocation>
</comment>
<dbReference type="OrthoDB" id="6283463at2759"/>
<feature type="region of interest" description="Disordered" evidence="4">
    <location>
        <begin position="292"/>
        <end position="362"/>
    </location>
</feature>
<name>A0A835XXL2_9CHLO</name>
<feature type="compositionally biased region" description="Low complexity" evidence="4">
    <location>
        <begin position="1018"/>
        <end position="1040"/>
    </location>
</feature>
<feature type="region of interest" description="Disordered" evidence="4">
    <location>
        <begin position="1"/>
        <end position="20"/>
    </location>
</feature>
<feature type="region of interest" description="Disordered" evidence="4">
    <location>
        <begin position="1304"/>
        <end position="1579"/>
    </location>
</feature>
<feature type="compositionally biased region" description="Acidic residues" evidence="4">
    <location>
        <begin position="879"/>
        <end position="889"/>
    </location>
</feature>
<dbReference type="EMBL" id="JAEHOE010000047">
    <property type="protein sequence ID" value="KAG2492061.1"/>
    <property type="molecule type" value="Genomic_DNA"/>
</dbReference>
<feature type="region of interest" description="Disordered" evidence="4">
    <location>
        <begin position="396"/>
        <end position="436"/>
    </location>
</feature>
<accession>A0A835XXL2</accession>
<feature type="compositionally biased region" description="Gly residues" evidence="4">
    <location>
        <begin position="1522"/>
        <end position="1536"/>
    </location>
</feature>